<protein>
    <recommendedName>
        <fullName evidence="6">Dienelactone hydrolase</fullName>
    </recommendedName>
</protein>
<evidence type="ECO:0000256" key="1">
    <source>
        <dbReference type="ARBA" id="ARBA00022801"/>
    </source>
</evidence>
<keyword evidence="1" id="KW-0378">Hydrolase</keyword>
<keyword evidence="3" id="KW-0443">Lipid metabolism</keyword>
<evidence type="ECO:0000313" key="5">
    <source>
        <dbReference type="Proteomes" id="UP000500857"/>
    </source>
</evidence>
<name>A0A6H1TU60_9CYAN</name>
<dbReference type="KEGG" id="oxy:HCG48_03070"/>
<keyword evidence="5" id="KW-1185">Reference proteome</keyword>
<dbReference type="GO" id="GO:0016042">
    <property type="term" value="P:lipid catabolic process"/>
    <property type="evidence" value="ECO:0007669"/>
    <property type="project" value="UniProtKB-KW"/>
</dbReference>
<dbReference type="InterPro" id="IPR029058">
    <property type="entry name" value="AB_hydrolase_fold"/>
</dbReference>
<evidence type="ECO:0000256" key="3">
    <source>
        <dbReference type="ARBA" id="ARBA00023098"/>
    </source>
</evidence>
<sequence>MLVAEDLFNEGYYLAKNPDIAAAIATGAISSAAEHFFTFGEVEGRDPSAFFDSRYYLETNPDVAAVVADFQFTALEHFIEFGQREGRSPTPFFDLTWYRDRHPDVAAAVDRDEITGSFVHYVLNGAEEGRSPSPIYDESFYLNANPDIAAAVGRDELTGIEHFISFGSAEGRRASEVFDSRFYLDTYPDVALAVSNGAIDSPAEHFLRSGRFEGRLSVPNVALPEPTGPLNVGQTSYQFRDPGRPEIFTPDPNDTREVGLKVWYPVGTNADNSSQPPFPPTLPPTQGNASYIRDAFISQAVATAQGVYPNFYNTIATNSRFNTAGLATTAERYPVILFAHGLGVIPDVYTNYFEDLASHGYIVGAIDHSYVAGISRLSNGAIAPFASNFLPADPSQLEGALTQTLAETSQDVSFILDQLAGVNANDPQRLFTGKLDLERVGIFGHSLGGLTAIAALQRDRRLDAAVSLDPTVISPQLVGAIDRPLMVMNAASTFDVDRSPIGQLLGFADRQLRPGLFQQATGSAYNVTIDGTEHEDFSDRPLLFPLQALYSPDRLGQAGGYDIGLTDIGRLDGDRLTAIVREYNTSFFDRHLKGESEPLLAGASLFPEVRFETRNSDVAVRESVRNAVLQQARSELALPDTNLGVFSITPTLWPDGCLGLSQPGEICTQAQVPGWSVLLSDPSQPPNQSFSYAYRTDFDGTEIRRDPSAIAPVSLPV</sequence>
<dbReference type="PANTHER" id="PTHR10272:SF0">
    <property type="entry name" value="PLATELET-ACTIVATING FACTOR ACETYLHYDROLASE"/>
    <property type="match status" value="1"/>
</dbReference>
<dbReference type="AlphaFoldDB" id="A0A6H1TU60"/>
<proteinExistence type="predicted"/>
<organism evidence="4 5">
    <name type="scientific">Oxynema aestuarii AP17</name>
    <dbReference type="NCBI Taxonomy" id="2064643"/>
    <lineage>
        <taxon>Bacteria</taxon>
        <taxon>Bacillati</taxon>
        <taxon>Cyanobacteriota</taxon>
        <taxon>Cyanophyceae</taxon>
        <taxon>Oscillatoriophycideae</taxon>
        <taxon>Oscillatoriales</taxon>
        <taxon>Oscillatoriaceae</taxon>
        <taxon>Oxynema</taxon>
        <taxon>Oxynema aestuarii</taxon>
    </lineage>
</organism>
<dbReference type="RefSeq" id="WP_168567844.1">
    <property type="nucleotide sequence ID" value="NZ_CP051167.1"/>
</dbReference>
<keyword evidence="2" id="KW-0442">Lipid degradation</keyword>
<evidence type="ECO:0000256" key="2">
    <source>
        <dbReference type="ARBA" id="ARBA00022963"/>
    </source>
</evidence>
<dbReference type="EMBL" id="CP051167">
    <property type="protein sequence ID" value="QIZ69687.1"/>
    <property type="molecule type" value="Genomic_DNA"/>
</dbReference>
<dbReference type="PANTHER" id="PTHR10272">
    <property type="entry name" value="PLATELET-ACTIVATING FACTOR ACETYLHYDROLASE"/>
    <property type="match status" value="1"/>
</dbReference>
<dbReference type="Proteomes" id="UP000500857">
    <property type="component" value="Chromosome"/>
</dbReference>
<accession>A0A6H1TU60</accession>
<dbReference type="GO" id="GO:0003847">
    <property type="term" value="F:1-alkyl-2-acetylglycerophosphocholine esterase activity"/>
    <property type="evidence" value="ECO:0007669"/>
    <property type="project" value="TreeGrafter"/>
</dbReference>
<gene>
    <name evidence="4" type="ORF">HCG48_03070</name>
</gene>
<dbReference type="Pfam" id="PF03403">
    <property type="entry name" value="PAF-AH_p_II"/>
    <property type="match status" value="2"/>
</dbReference>
<reference evidence="4 5" key="1">
    <citation type="submission" date="2020-04" db="EMBL/GenBank/DDBJ databases">
        <authorList>
            <person name="Basu S."/>
            <person name="Maruthanayagam V."/>
            <person name="Chakraborty S."/>
            <person name="Pramanik A."/>
            <person name="Mukherjee J."/>
            <person name="Brink B."/>
        </authorList>
    </citation>
    <scope>NUCLEOTIDE SEQUENCE [LARGE SCALE GENOMIC DNA]</scope>
    <source>
        <strain evidence="4 5">AP17</strain>
    </source>
</reference>
<evidence type="ECO:0000313" key="4">
    <source>
        <dbReference type="EMBL" id="QIZ69687.1"/>
    </source>
</evidence>
<dbReference type="SUPFAM" id="SSF53474">
    <property type="entry name" value="alpha/beta-Hydrolases"/>
    <property type="match status" value="1"/>
</dbReference>
<dbReference type="Gene3D" id="3.40.50.1820">
    <property type="entry name" value="alpha/beta hydrolase"/>
    <property type="match status" value="1"/>
</dbReference>
<evidence type="ECO:0008006" key="6">
    <source>
        <dbReference type="Google" id="ProtNLM"/>
    </source>
</evidence>